<dbReference type="AlphaFoldDB" id="A0A133L216"/>
<evidence type="ECO:0000313" key="1">
    <source>
        <dbReference type="EMBL" id="KWZ85961.1"/>
    </source>
</evidence>
<organism evidence="1 2">
    <name type="scientific">Heyndrickxia coagulans</name>
    <name type="common">Weizmannia coagulans</name>
    <dbReference type="NCBI Taxonomy" id="1398"/>
    <lineage>
        <taxon>Bacteria</taxon>
        <taxon>Bacillati</taxon>
        <taxon>Bacillota</taxon>
        <taxon>Bacilli</taxon>
        <taxon>Bacillales</taxon>
        <taxon>Bacillaceae</taxon>
        <taxon>Heyndrickxia</taxon>
    </lineage>
</organism>
<name>A0A133L216_HEYCO</name>
<gene>
    <name evidence="1" type="ORF">HMPREF3213_00203</name>
</gene>
<evidence type="ECO:0000313" key="2">
    <source>
        <dbReference type="Proteomes" id="UP000070376"/>
    </source>
</evidence>
<reference evidence="2" key="1">
    <citation type="submission" date="2016-01" db="EMBL/GenBank/DDBJ databases">
        <authorList>
            <person name="Mitreva M."/>
            <person name="Pepin K.H."/>
            <person name="Mihindukulasuriya K.A."/>
            <person name="Fulton R."/>
            <person name="Fronick C."/>
            <person name="O'Laughlin M."/>
            <person name="Miner T."/>
            <person name="Herter B."/>
            <person name="Rosa B.A."/>
            <person name="Cordes M."/>
            <person name="Tomlinson C."/>
            <person name="Wollam A."/>
            <person name="Palsikar V.B."/>
            <person name="Mardis E.R."/>
            <person name="Wilson R.K."/>
        </authorList>
    </citation>
    <scope>NUCLEOTIDE SEQUENCE [LARGE SCALE GENOMIC DNA]</scope>
    <source>
        <strain evidence="2">GED7749B</strain>
    </source>
</reference>
<accession>A0A133L216</accession>
<comment type="caution">
    <text evidence="1">The sequence shown here is derived from an EMBL/GenBank/DDBJ whole genome shotgun (WGS) entry which is preliminary data.</text>
</comment>
<dbReference type="EMBL" id="LRPN01000008">
    <property type="protein sequence ID" value="KWZ85961.1"/>
    <property type="molecule type" value="Genomic_DNA"/>
</dbReference>
<sequence>MRNLPKMDLWQIFSRGVNFSPTKRVLGREPRQVCQSLLHDDLWVCSFII</sequence>
<dbReference type="Proteomes" id="UP000070376">
    <property type="component" value="Unassembled WGS sequence"/>
</dbReference>
<protein>
    <submittedName>
        <fullName evidence="1">Uncharacterized protein</fullName>
    </submittedName>
</protein>
<proteinExistence type="predicted"/>